<evidence type="ECO:0000256" key="2">
    <source>
        <dbReference type="ARBA" id="ARBA00023125"/>
    </source>
</evidence>
<keyword evidence="2" id="KW-0238">DNA-binding</keyword>
<sequence>MQSDEERPSKRYNNKTYYCPISLAMDLIGGKWKGVILYYLLSGEKRFSELKILIPEVTDMTLSIQLKKLEQDGLIKRSVYGQKPLLKVLYKLTSLGEKIGPALEQLCLWGEGI</sequence>
<keyword evidence="6" id="KW-1185">Reference proteome</keyword>
<evidence type="ECO:0000259" key="4">
    <source>
        <dbReference type="PROSITE" id="PS51118"/>
    </source>
</evidence>
<keyword evidence="3" id="KW-0804">Transcription</keyword>
<organism evidence="5 6">
    <name type="scientific">Frischella perrara</name>
    <dbReference type="NCBI Taxonomy" id="1267021"/>
    <lineage>
        <taxon>Bacteria</taxon>
        <taxon>Pseudomonadati</taxon>
        <taxon>Pseudomonadota</taxon>
        <taxon>Gammaproteobacteria</taxon>
        <taxon>Orbales</taxon>
        <taxon>Orbaceae</taxon>
        <taxon>Frischella</taxon>
    </lineage>
</organism>
<dbReference type="InterPro" id="IPR036390">
    <property type="entry name" value="WH_DNA-bd_sf"/>
</dbReference>
<protein>
    <submittedName>
        <fullName evidence="5">Transcriptional regulator, HxlR family</fullName>
    </submittedName>
</protein>
<evidence type="ECO:0000256" key="1">
    <source>
        <dbReference type="ARBA" id="ARBA00023015"/>
    </source>
</evidence>
<evidence type="ECO:0000256" key="3">
    <source>
        <dbReference type="ARBA" id="ARBA00023163"/>
    </source>
</evidence>
<evidence type="ECO:0000313" key="5">
    <source>
        <dbReference type="EMBL" id="AJA45711.1"/>
    </source>
</evidence>
<dbReference type="STRING" id="1267021.FPB0191_01897"/>
<dbReference type="OrthoDB" id="9807069at2"/>
<dbReference type="Proteomes" id="UP000030901">
    <property type="component" value="Chromosome"/>
</dbReference>
<dbReference type="InterPro" id="IPR036388">
    <property type="entry name" value="WH-like_DNA-bd_sf"/>
</dbReference>
<dbReference type="KEGG" id="fpp:FPB0191_01897"/>
<dbReference type="HOGENOM" id="CLU_111585_5_1_6"/>
<dbReference type="PANTHER" id="PTHR33204">
    <property type="entry name" value="TRANSCRIPTIONAL REGULATOR, MARR FAMILY"/>
    <property type="match status" value="1"/>
</dbReference>
<feature type="domain" description="HTH hxlR-type" evidence="4">
    <location>
        <begin position="19"/>
        <end position="113"/>
    </location>
</feature>
<dbReference type="Pfam" id="PF01638">
    <property type="entry name" value="HxlR"/>
    <property type="match status" value="1"/>
</dbReference>
<dbReference type="EMBL" id="CP009056">
    <property type="protein sequence ID" value="AJA45711.1"/>
    <property type="molecule type" value="Genomic_DNA"/>
</dbReference>
<dbReference type="PROSITE" id="PS51118">
    <property type="entry name" value="HTH_HXLR"/>
    <property type="match status" value="1"/>
</dbReference>
<name>A0A0A7S8S1_FRIPE</name>
<dbReference type="RefSeq" id="WP_039105615.1">
    <property type="nucleotide sequence ID" value="NZ_CP009056.1"/>
</dbReference>
<dbReference type="AlphaFoldDB" id="A0A0A7S8S1"/>
<dbReference type="Gene3D" id="1.10.10.10">
    <property type="entry name" value="Winged helix-like DNA-binding domain superfamily/Winged helix DNA-binding domain"/>
    <property type="match status" value="1"/>
</dbReference>
<reference evidence="5 6" key="1">
    <citation type="journal article" date="2014" name="Appl. Environ. Microbiol.">
        <title>Gut symbionts from distinct hosts exhibit genotoxic activity via divergent colibactin biosynthetic pathways.</title>
        <authorList>
            <person name="Engel P."/>
            <person name="Vizcaino M.I."/>
            <person name="Crawford J.M."/>
        </authorList>
    </citation>
    <scope>NUCLEOTIDE SEQUENCE [LARGE SCALE GENOMIC DNA]</scope>
    <source>
        <strain evidence="5 6">PEB0191</strain>
    </source>
</reference>
<proteinExistence type="predicted"/>
<accession>A0A0A7S8S1</accession>
<dbReference type="InterPro" id="IPR002577">
    <property type="entry name" value="HTH_HxlR"/>
</dbReference>
<gene>
    <name evidence="5" type="ORF">FPB0191_01897</name>
</gene>
<dbReference type="PANTHER" id="PTHR33204:SF29">
    <property type="entry name" value="TRANSCRIPTIONAL REGULATOR"/>
    <property type="match status" value="1"/>
</dbReference>
<dbReference type="SUPFAM" id="SSF46785">
    <property type="entry name" value="Winged helix' DNA-binding domain"/>
    <property type="match status" value="1"/>
</dbReference>
<keyword evidence="1" id="KW-0805">Transcription regulation</keyword>
<evidence type="ECO:0000313" key="6">
    <source>
        <dbReference type="Proteomes" id="UP000030901"/>
    </source>
</evidence>
<dbReference type="GO" id="GO:0003677">
    <property type="term" value="F:DNA binding"/>
    <property type="evidence" value="ECO:0007669"/>
    <property type="project" value="UniProtKB-KW"/>
</dbReference>